<dbReference type="AlphaFoldDB" id="A0A556QET7"/>
<name>A0A556QET7_9BACT</name>
<comment type="caution">
    <text evidence="2">The sequence shown here is derived from an EMBL/GenBank/DDBJ whole genome shotgun (WGS) entry which is preliminary data.</text>
</comment>
<keyword evidence="1" id="KW-1133">Transmembrane helix</keyword>
<proteinExistence type="predicted"/>
<keyword evidence="1" id="KW-0472">Membrane</keyword>
<evidence type="ECO:0000313" key="3">
    <source>
        <dbReference type="Proteomes" id="UP000315648"/>
    </source>
</evidence>
<organism evidence="2 3">
    <name type="scientific">Rariglobus hedericola</name>
    <dbReference type="NCBI Taxonomy" id="2597822"/>
    <lineage>
        <taxon>Bacteria</taxon>
        <taxon>Pseudomonadati</taxon>
        <taxon>Verrucomicrobiota</taxon>
        <taxon>Opitutia</taxon>
        <taxon>Opitutales</taxon>
        <taxon>Opitutaceae</taxon>
        <taxon>Rariglobus</taxon>
    </lineage>
</organism>
<reference evidence="2 3" key="1">
    <citation type="submission" date="2019-07" db="EMBL/GenBank/DDBJ databases">
        <title>Description of 53C-WASEF.</title>
        <authorList>
            <person name="Pitt A."/>
            <person name="Hahn M.W."/>
        </authorList>
    </citation>
    <scope>NUCLEOTIDE SEQUENCE [LARGE SCALE GENOMIC DNA]</scope>
    <source>
        <strain evidence="2 3">53C-WASEF</strain>
    </source>
</reference>
<gene>
    <name evidence="2" type="ORF">FPL22_17185</name>
</gene>
<dbReference type="RefSeq" id="WP_144354273.1">
    <property type="nucleotide sequence ID" value="NZ_CBCRVV010000010.1"/>
</dbReference>
<evidence type="ECO:0000256" key="1">
    <source>
        <dbReference type="SAM" id="Phobius"/>
    </source>
</evidence>
<protein>
    <submittedName>
        <fullName evidence="2">Uncharacterized protein</fullName>
    </submittedName>
</protein>
<evidence type="ECO:0000313" key="2">
    <source>
        <dbReference type="EMBL" id="TSJ75131.1"/>
    </source>
</evidence>
<accession>A0A556QET7</accession>
<dbReference type="OrthoDB" id="195339at2"/>
<feature type="transmembrane region" description="Helical" evidence="1">
    <location>
        <begin position="12"/>
        <end position="36"/>
    </location>
</feature>
<dbReference type="EMBL" id="VMBG01000004">
    <property type="protein sequence ID" value="TSJ75131.1"/>
    <property type="molecule type" value="Genomic_DNA"/>
</dbReference>
<keyword evidence="3" id="KW-1185">Reference proteome</keyword>
<sequence length="100" mass="10538">MSDSTKTPSSSGSLLTVAAAIGGFAIFALIVFIAYLPKKPDPLPDGVRTPEQRKAALADLRAKEKAAATSYGWVDQNAGIVRIPIDEAVAITIKEINAKK</sequence>
<keyword evidence="1" id="KW-0812">Transmembrane</keyword>
<dbReference type="Proteomes" id="UP000315648">
    <property type="component" value="Unassembled WGS sequence"/>
</dbReference>